<reference evidence="1 2" key="1">
    <citation type="submission" date="2014-03" db="EMBL/GenBank/DDBJ databases">
        <title>Genomics of Bifidobacteria.</title>
        <authorList>
            <person name="Ventura M."/>
            <person name="Milani C."/>
            <person name="Lugli G.A."/>
        </authorList>
    </citation>
    <scope>NUCLEOTIDE SEQUENCE [LARGE SCALE GENOMIC DNA]</scope>
    <source>
        <strain evidence="1 2">DSM 23967</strain>
    </source>
</reference>
<dbReference type="RefSeq" id="WP_051917581.1">
    <property type="nucleotide sequence ID" value="NZ_JDUT01000034.1"/>
</dbReference>
<evidence type="ECO:0000313" key="1">
    <source>
        <dbReference type="EMBL" id="KFI89928.1"/>
    </source>
</evidence>
<proteinExistence type="predicted"/>
<name>A0A087D328_9BIFI</name>
<sequence>MTVATAPAKQTSATIRTRFHKLIMSKGRAKAIELMAADAMGAWMYALDYDKPLEPEHQLMLTTLMNEQLSVRDAMIAVTLDPDLLGGEVMQLASHPHQPDNRKRITEILTAAFMDAAFRPDTDRLTNAAAIMLQAANDADGKTSCQPLATAAYCAWLAGDMKAATLLAATALGIDEETNLACIVLYAIEHNDKPAYMR</sequence>
<organism evidence="1 2">
    <name type="scientific">Bifidobacterium saguini DSM 23967</name>
    <dbReference type="NCBI Taxonomy" id="1437607"/>
    <lineage>
        <taxon>Bacteria</taxon>
        <taxon>Bacillati</taxon>
        <taxon>Actinomycetota</taxon>
        <taxon>Actinomycetes</taxon>
        <taxon>Bifidobacteriales</taxon>
        <taxon>Bifidobacteriaceae</taxon>
        <taxon>Bifidobacterium</taxon>
    </lineage>
</organism>
<dbReference type="AlphaFoldDB" id="A0A087D328"/>
<evidence type="ECO:0000313" key="2">
    <source>
        <dbReference type="Proteomes" id="UP000029066"/>
    </source>
</evidence>
<dbReference type="Proteomes" id="UP000029066">
    <property type="component" value="Unassembled WGS sequence"/>
</dbReference>
<protein>
    <recommendedName>
        <fullName evidence="3">DUF4192 family protein</fullName>
    </recommendedName>
</protein>
<dbReference type="EMBL" id="JGZN01000028">
    <property type="protein sequence ID" value="KFI89928.1"/>
    <property type="molecule type" value="Genomic_DNA"/>
</dbReference>
<gene>
    <name evidence="1" type="ORF">BISA_2357</name>
</gene>
<comment type="caution">
    <text evidence="1">The sequence shown here is derived from an EMBL/GenBank/DDBJ whole genome shotgun (WGS) entry which is preliminary data.</text>
</comment>
<evidence type="ECO:0008006" key="3">
    <source>
        <dbReference type="Google" id="ProtNLM"/>
    </source>
</evidence>
<accession>A0A087D328</accession>